<evidence type="ECO:0000256" key="3">
    <source>
        <dbReference type="RuleBase" id="RU363013"/>
    </source>
</evidence>
<dbReference type="NCBIfam" id="TIGR00419">
    <property type="entry name" value="tim"/>
    <property type="match status" value="1"/>
</dbReference>
<dbReference type="Pfam" id="PF00121">
    <property type="entry name" value="TIM"/>
    <property type="match status" value="1"/>
</dbReference>
<dbReference type="GO" id="GO:0006094">
    <property type="term" value="P:gluconeogenesis"/>
    <property type="evidence" value="ECO:0007669"/>
    <property type="project" value="UniProtKB-UniPathway"/>
</dbReference>
<dbReference type="InterPro" id="IPR013785">
    <property type="entry name" value="Aldolase_TIM"/>
</dbReference>
<dbReference type="Proteomes" id="UP000014155">
    <property type="component" value="Unassembled WGS sequence"/>
</dbReference>
<comment type="caution">
    <text evidence="4">The sequence shown here is derived from an EMBL/GenBank/DDBJ whole genome shotgun (WGS) entry which is preliminary data.</text>
</comment>
<dbReference type="CDD" id="cd00311">
    <property type="entry name" value="TIM"/>
    <property type="match status" value="1"/>
</dbReference>
<comment type="pathway">
    <text evidence="3">Carbohydrate degradation; glycolysis; D-glyceraldehyde 3-phosphate from glycerone phosphate: step 1/1.</text>
</comment>
<dbReference type="InterPro" id="IPR000652">
    <property type="entry name" value="Triosephosphate_isomerase"/>
</dbReference>
<dbReference type="UniPathway" id="UPA00109">
    <property type="reaction ID" value="UER00189"/>
</dbReference>
<dbReference type="SUPFAM" id="SSF51351">
    <property type="entry name" value="Triosephosphate isomerase (TIM)"/>
    <property type="match status" value="1"/>
</dbReference>
<evidence type="ECO:0000256" key="2">
    <source>
        <dbReference type="ARBA" id="ARBA00023235"/>
    </source>
</evidence>
<dbReference type="GO" id="GO:0019563">
    <property type="term" value="P:glycerol catabolic process"/>
    <property type="evidence" value="ECO:0007669"/>
    <property type="project" value="TreeGrafter"/>
</dbReference>
<dbReference type="GO" id="GO:0005829">
    <property type="term" value="C:cytosol"/>
    <property type="evidence" value="ECO:0007669"/>
    <property type="project" value="TreeGrafter"/>
</dbReference>
<comment type="pathway">
    <text evidence="3">Carbohydrate biosynthesis; gluconeogenesis.</text>
</comment>
<accession>S0FJC5</accession>
<keyword evidence="3" id="KW-0963">Cytoplasm</keyword>
<dbReference type="PANTHER" id="PTHR21139">
    <property type="entry name" value="TRIOSEPHOSPHATE ISOMERASE"/>
    <property type="match status" value="1"/>
</dbReference>
<dbReference type="InterPro" id="IPR035990">
    <property type="entry name" value="TIM_sf"/>
</dbReference>
<proteinExistence type="inferred from homology"/>
<dbReference type="PANTHER" id="PTHR21139:SF42">
    <property type="entry name" value="TRIOSEPHOSPHATE ISOMERASE"/>
    <property type="match status" value="1"/>
</dbReference>
<dbReference type="GO" id="GO:0004807">
    <property type="term" value="F:triose-phosphate isomerase activity"/>
    <property type="evidence" value="ECO:0007669"/>
    <property type="project" value="UniProtKB-UniRule"/>
</dbReference>
<reference evidence="4 5" key="1">
    <citation type="journal article" date="2013" name="Genome Announc.">
        <title>Draft Genome Sequence of the Cellulolytic, Mesophilic, Anaerobic Bacterium Clostridium termitidis Strain CT1112 (DSM 5398).</title>
        <authorList>
            <person name="Lal S."/>
            <person name="Ramachandran U."/>
            <person name="Zhang X."/>
            <person name="Munir R."/>
            <person name="Sparling R."/>
            <person name="Levin D.B."/>
        </authorList>
    </citation>
    <scope>NUCLEOTIDE SEQUENCE [LARGE SCALE GENOMIC DNA]</scope>
    <source>
        <strain evidence="4 5">CT1112</strain>
    </source>
</reference>
<evidence type="ECO:0000256" key="1">
    <source>
        <dbReference type="ARBA" id="ARBA00007422"/>
    </source>
</evidence>
<dbReference type="PATRIC" id="fig|1195236.3.peg.2168"/>
<dbReference type="UniPathway" id="UPA00138"/>
<evidence type="ECO:0000313" key="5">
    <source>
        <dbReference type="Proteomes" id="UP000014155"/>
    </source>
</evidence>
<dbReference type="AlphaFoldDB" id="S0FJC5"/>
<gene>
    <name evidence="4" type="ORF">CTER_1845</name>
</gene>
<dbReference type="STRING" id="1195236.CTER_1845"/>
<dbReference type="EMBL" id="AORV01000029">
    <property type="protein sequence ID" value="EMS72230.1"/>
    <property type="molecule type" value="Genomic_DNA"/>
</dbReference>
<sequence>MKKPVFGSGWKMFLTDKEAMNYAQRLKENIPGEQDAELFVLPSFTAVERVTAILAGTDINVGVQNMCWEEKGAFTGEVSVLSLKEMAVKYVEIGHSERRTLFGETDRTVNLKIGKAMEHGLVPIFCMGEELQEKEKNLAKELLSIEIKNALHGIPYADAKKIIYAYEPVWAIGMEDSAQPDYAQEILGFIRQLLAQIYGRSEGTEFTVVYGGSVSLKNVEKLISQPDIDGVFVGRASLSIESYMEMLDIIKDSWSKKVKKQRGDDEN</sequence>
<comment type="subunit">
    <text evidence="3">Homodimer.</text>
</comment>
<dbReference type="GO" id="GO:0046166">
    <property type="term" value="P:glyceraldehyde-3-phosphate biosynthetic process"/>
    <property type="evidence" value="ECO:0007669"/>
    <property type="project" value="TreeGrafter"/>
</dbReference>
<dbReference type="Gene3D" id="3.20.20.70">
    <property type="entry name" value="Aldolase class I"/>
    <property type="match status" value="1"/>
</dbReference>
<comment type="similarity">
    <text evidence="1 3">Belongs to the triosephosphate isomerase family.</text>
</comment>
<dbReference type="EC" id="5.3.1.1" evidence="3"/>
<comment type="catalytic activity">
    <reaction evidence="3">
        <text>D-glyceraldehyde 3-phosphate = dihydroxyacetone phosphate</text>
        <dbReference type="Rhea" id="RHEA:18585"/>
        <dbReference type="ChEBI" id="CHEBI:57642"/>
        <dbReference type="ChEBI" id="CHEBI:59776"/>
        <dbReference type="EC" id="5.3.1.1"/>
    </reaction>
</comment>
<organism evidence="4 5">
    <name type="scientific">Ruminiclostridium cellobioparum subsp. termitidis CT1112</name>
    <dbReference type="NCBI Taxonomy" id="1195236"/>
    <lineage>
        <taxon>Bacteria</taxon>
        <taxon>Bacillati</taxon>
        <taxon>Bacillota</taxon>
        <taxon>Clostridia</taxon>
        <taxon>Eubacteriales</taxon>
        <taxon>Oscillospiraceae</taxon>
        <taxon>Ruminiclostridium</taxon>
    </lineage>
</organism>
<dbReference type="RefSeq" id="WP_004625402.1">
    <property type="nucleotide sequence ID" value="NZ_AORV01000029.1"/>
</dbReference>
<keyword evidence="3" id="KW-0312">Gluconeogenesis</keyword>
<dbReference type="PROSITE" id="PS51440">
    <property type="entry name" value="TIM_2"/>
    <property type="match status" value="1"/>
</dbReference>
<protein>
    <recommendedName>
        <fullName evidence="3">Triosephosphate isomerase</fullName>
        <ecNumber evidence="3">5.3.1.1</ecNumber>
    </recommendedName>
</protein>
<keyword evidence="3" id="KW-0324">Glycolysis</keyword>
<dbReference type="eggNOG" id="COG0149">
    <property type="taxonomic scope" value="Bacteria"/>
</dbReference>
<keyword evidence="2 3" id="KW-0413">Isomerase</keyword>
<name>S0FJC5_RUMCE</name>
<dbReference type="GO" id="GO:0006096">
    <property type="term" value="P:glycolytic process"/>
    <property type="evidence" value="ECO:0007669"/>
    <property type="project" value="UniProtKB-UniRule"/>
</dbReference>
<evidence type="ECO:0000313" key="4">
    <source>
        <dbReference type="EMBL" id="EMS72230.1"/>
    </source>
</evidence>
<keyword evidence="5" id="KW-1185">Reference proteome</keyword>
<comment type="subcellular location">
    <subcellularLocation>
        <location evidence="3">Cytoplasm</location>
    </subcellularLocation>
</comment>